<evidence type="ECO:0000259" key="10">
    <source>
        <dbReference type="PROSITE" id="PS52004"/>
    </source>
</evidence>
<evidence type="ECO:0000256" key="6">
    <source>
        <dbReference type="ARBA" id="ARBA00023002"/>
    </source>
</evidence>
<dbReference type="Proteomes" id="UP000887013">
    <property type="component" value="Unassembled WGS sequence"/>
</dbReference>
<keyword evidence="9" id="KW-0511">Multifunctional enzyme</keyword>
<dbReference type="SUPFAM" id="SSF53901">
    <property type="entry name" value="Thiolase-like"/>
    <property type="match status" value="2"/>
</dbReference>
<organism evidence="11 12">
    <name type="scientific">Nephila pilipes</name>
    <name type="common">Giant wood spider</name>
    <name type="synonym">Nephila maculata</name>
    <dbReference type="NCBI Taxonomy" id="299642"/>
    <lineage>
        <taxon>Eukaryota</taxon>
        <taxon>Metazoa</taxon>
        <taxon>Ecdysozoa</taxon>
        <taxon>Arthropoda</taxon>
        <taxon>Chelicerata</taxon>
        <taxon>Arachnida</taxon>
        <taxon>Araneae</taxon>
        <taxon>Araneomorphae</taxon>
        <taxon>Entelegynae</taxon>
        <taxon>Araneoidea</taxon>
        <taxon>Nephilidae</taxon>
        <taxon>Nephila</taxon>
    </lineage>
</organism>
<evidence type="ECO:0000256" key="4">
    <source>
        <dbReference type="ARBA" id="ARBA00022832"/>
    </source>
</evidence>
<dbReference type="InterPro" id="IPR018201">
    <property type="entry name" value="Ketoacyl_synth_AS"/>
</dbReference>
<dbReference type="GO" id="GO:0004312">
    <property type="term" value="F:fatty acid synthase activity"/>
    <property type="evidence" value="ECO:0007669"/>
    <property type="project" value="TreeGrafter"/>
</dbReference>
<keyword evidence="6" id="KW-0560">Oxidoreductase</keyword>
<dbReference type="CDD" id="cd00833">
    <property type="entry name" value="PKS"/>
    <property type="match status" value="1"/>
</dbReference>
<keyword evidence="7" id="KW-0443">Lipid metabolism</keyword>
<protein>
    <submittedName>
        <fullName evidence="11">Fatty acid synthase</fullName>
    </submittedName>
</protein>
<keyword evidence="1" id="KW-0596">Phosphopantetheine</keyword>
<evidence type="ECO:0000256" key="7">
    <source>
        <dbReference type="ARBA" id="ARBA00023098"/>
    </source>
</evidence>
<dbReference type="InterPro" id="IPR050091">
    <property type="entry name" value="PKS_NRPS_Biosynth_Enz"/>
</dbReference>
<evidence type="ECO:0000256" key="3">
    <source>
        <dbReference type="ARBA" id="ARBA00022679"/>
    </source>
</evidence>
<dbReference type="PROSITE" id="PS00606">
    <property type="entry name" value="KS3_1"/>
    <property type="match status" value="1"/>
</dbReference>
<dbReference type="GO" id="GO:0016491">
    <property type="term" value="F:oxidoreductase activity"/>
    <property type="evidence" value="ECO:0007669"/>
    <property type="project" value="UniProtKB-KW"/>
</dbReference>
<comment type="caution">
    <text evidence="11">The sequence shown here is derived from an EMBL/GenBank/DDBJ whole genome shotgun (WGS) entry which is preliminary data.</text>
</comment>
<gene>
    <name evidence="11" type="primary">Fasn</name>
    <name evidence="11" type="ORF">NPIL_52021</name>
</gene>
<dbReference type="Gene3D" id="3.40.47.10">
    <property type="match status" value="2"/>
</dbReference>
<reference evidence="11" key="1">
    <citation type="submission" date="2020-08" db="EMBL/GenBank/DDBJ databases">
        <title>Multicomponent nature underlies the extraordinary mechanical properties of spider dragline silk.</title>
        <authorList>
            <person name="Kono N."/>
            <person name="Nakamura H."/>
            <person name="Mori M."/>
            <person name="Yoshida Y."/>
            <person name="Ohtoshi R."/>
            <person name="Malay A.D."/>
            <person name="Moran D.A.P."/>
            <person name="Tomita M."/>
            <person name="Numata K."/>
            <person name="Arakawa K."/>
        </authorList>
    </citation>
    <scope>NUCLEOTIDE SEQUENCE</scope>
</reference>
<dbReference type="GO" id="GO:0004315">
    <property type="term" value="F:3-oxoacyl-[acyl-carrier-protein] synthase activity"/>
    <property type="evidence" value="ECO:0007669"/>
    <property type="project" value="InterPro"/>
</dbReference>
<evidence type="ECO:0000256" key="9">
    <source>
        <dbReference type="ARBA" id="ARBA00023268"/>
    </source>
</evidence>
<dbReference type="Pfam" id="PF00109">
    <property type="entry name" value="ketoacyl-synt"/>
    <property type="match status" value="1"/>
</dbReference>
<dbReference type="InterPro" id="IPR020841">
    <property type="entry name" value="PKS_Beta-ketoAc_synthase_dom"/>
</dbReference>
<name>A0A8X6QHR8_NEPPI</name>
<feature type="domain" description="Ketosynthase family 3 (KS3)" evidence="10">
    <location>
        <begin position="115"/>
        <end position="546"/>
    </location>
</feature>
<evidence type="ECO:0000313" key="11">
    <source>
        <dbReference type="EMBL" id="GFU22763.1"/>
    </source>
</evidence>
<dbReference type="GO" id="GO:0006633">
    <property type="term" value="P:fatty acid biosynthetic process"/>
    <property type="evidence" value="ECO:0007669"/>
    <property type="project" value="UniProtKB-KW"/>
</dbReference>
<dbReference type="Gene3D" id="3.30.70.3290">
    <property type="match status" value="1"/>
</dbReference>
<dbReference type="InterPro" id="IPR016039">
    <property type="entry name" value="Thiolase-like"/>
</dbReference>
<evidence type="ECO:0000256" key="5">
    <source>
        <dbReference type="ARBA" id="ARBA00022857"/>
    </source>
</evidence>
<proteinExistence type="predicted"/>
<keyword evidence="4" id="KW-0276">Fatty acid metabolism</keyword>
<keyword evidence="12" id="KW-1185">Reference proteome</keyword>
<dbReference type="SMART" id="SM00825">
    <property type="entry name" value="PKS_KS"/>
    <property type="match status" value="1"/>
</dbReference>
<accession>A0A8X6QHR8</accession>
<dbReference type="PANTHER" id="PTHR43775">
    <property type="entry name" value="FATTY ACID SYNTHASE"/>
    <property type="match status" value="1"/>
</dbReference>
<evidence type="ECO:0000256" key="2">
    <source>
        <dbReference type="ARBA" id="ARBA00022516"/>
    </source>
</evidence>
<keyword evidence="5" id="KW-0521">NADP</keyword>
<dbReference type="EMBL" id="BMAW01031795">
    <property type="protein sequence ID" value="GFU22763.1"/>
    <property type="molecule type" value="Genomic_DNA"/>
</dbReference>
<evidence type="ECO:0000256" key="8">
    <source>
        <dbReference type="ARBA" id="ARBA00023160"/>
    </source>
</evidence>
<dbReference type="PANTHER" id="PTHR43775:SF7">
    <property type="entry name" value="FATTY ACID SYNTHASE"/>
    <property type="match status" value="1"/>
</dbReference>
<keyword evidence="8" id="KW-0275">Fatty acid biosynthesis</keyword>
<keyword evidence="2" id="KW-0444">Lipid biosynthesis</keyword>
<dbReference type="PROSITE" id="PS52004">
    <property type="entry name" value="KS3_2"/>
    <property type="match status" value="1"/>
</dbReference>
<sequence length="546" mass="61339">MKRMANSINASSKRNCFNDETNLDSSFRDAAVPPHHFYLELLNGGSEWDELKSDPLPNKIMKISCRLEDQPNSGGSSYVVTDRRSGPTRATCRRLWKQPVQPVSCQTETRPYAQSSDLAIHLCTMTLPSNHYTDELFVATTDVSSFAQLPTFGASDGFCSLPRRMGQLKDLSKFDNDFFDVSQEQANLLLPEARILLESTYEAIVDAGYDPDDLRGRNIGVFIANCYADSEEFFLFDIKANNERWTTGCNKSLLANRISQIFDFKGPSILIDTACSSGLVTLNNAVQSIQRGEIEAAVVGAVNLCLRPGTSMQFHKLGTTSEDGVCRSFDADALTSGQIRIPTNCTPWRADYAVVNSFGIGGVNVHVVLKSNGDKRNREHDIEIPQLVLYGGRTQENVRYLFEYLQTAAPSRGFVALLHKSVYSASKVKPYRGYKLLVKDEEIVEIKQHSLVFLLRGKFSPSLYRFLRKRQWPRKLTSSLIKICNPVKVHPEHPYRKPTHQIALNENIPNRKSKLTQIPLNTPESSSKIWKDKVSKTVLFILIIAI</sequence>
<keyword evidence="3" id="KW-0808">Transferase</keyword>
<evidence type="ECO:0000313" key="12">
    <source>
        <dbReference type="Proteomes" id="UP000887013"/>
    </source>
</evidence>
<dbReference type="OrthoDB" id="329835at2759"/>
<dbReference type="InterPro" id="IPR014030">
    <property type="entry name" value="Ketoacyl_synth_N"/>
</dbReference>
<evidence type="ECO:0000256" key="1">
    <source>
        <dbReference type="ARBA" id="ARBA00022450"/>
    </source>
</evidence>
<dbReference type="AlphaFoldDB" id="A0A8X6QHR8"/>